<dbReference type="UniPathway" id="UPA00109">
    <property type="reaction ID" value="UER00188"/>
</dbReference>
<keyword evidence="10 12" id="KW-0324">Glycolysis</keyword>
<dbReference type="GO" id="GO:0016301">
    <property type="term" value="F:kinase activity"/>
    <property type="evidence" value="ECO:0007669"/>
    <property type="project" value="UniProtKB-KW"/>
</dbReference>
<proteinExistence type="inferred from homology"/>
<evidence type="ECO:0000313" key="14">
    <source>
        <dbReference type="EMBL" id="AMQ56524.1"/>
    </source>
</evidence>
<evidence type="ECO:0000256" key="5">
    <source>
        <dbReference type="ARBA" id="ARBA00022723"/>
    </source>
</evidence>
<evidence type="ECO:0000256" key="7">
    <source>
        <dbReference type="ARBA" id="ARBA00022777"/>
    </source>
</evidence>
<dbReference type="EC" id="2.7.1.40" evidence="3 12"/>
<evidence type="ECO:0000313" key="15">
    <source>
        <dbReference type="Proteomes" id="UP000073816"/>
    </source>
</evidence>
<dbReference type="Gene3D" id="2.40.33.10">
    <property type="entry name" value="PK beta-barrel domain-like"/>
    <property type="match status" value="1"/>
</dbReference>
<gene>
    <name evidence="14" type="ORF">AO498_08850</name>
</gene>
<keyword evidence="15" id="KW-1185">Reference proteome</keyword>
<evidence type="ECO:0000256" key="9">
    <source>
        <dbReference type="ARBA" id="ARBA00022842"/>
    </source>
</evidence>
<dbReference type="InterPro" id="IPR040442">
    <property type="entry name" value="Pyrv_kinase-like_dom_sf"/>
</dbReference>
<dbReference type="PANTHER" id="PTHR11817">
    <property type="entry name" value="PYRUVATE KINASE"/>
    <property type="match status" value="1"/>
</dbReference>
<evidence type="ECO:0000256" key="2">
    <source>
        <dbReference type="ARBA" id="ARBA00008663"/>
    </source>
</evidence>
<keyword evidence="9 12" id="KW-0460">Magnesium</keyword>
<dbReference type="InterPro" id="IPR011037">
    <property type="entry name" value="Pyrv_Knase-like_insert_dom_sf"/>
</dbReference>
<evidence type="ECO:0000256" key="3">
    <source>
        <dbReference type="ARBA" id="ARBA00012142"/>
    </source>
</evidence>
<dbReference type="GO" id="GO:0005524">
    <property type="term" value="F:ATP binding"/>
    <property type="evidence" value="ECO:0007669"/>
    <property type="project" value="UniProtKB-KW"/>
</dbReference>
<dbReference type="InterPro" id="IPR015813">
    <property type="entry name" value="Pyrv/PenolPyrv_kinase-like_dom"/>
</dbReference>
<dbReference type="AlphaFoldDB" id="A0A142EN19"/>
<dbReference type="Pfam" id="PF00224">
    <property type="entry name" value="PK"/>
    <property type="match status" value="1"/>
</dbReference>
<evidence type="ECO:0000259" key="13">
    <source>
        <dbReference type="Pfam" id="PF00224"/>
    </source>
</evidence>
<dbReference type="GO" id="GO:0000287">
    <property type="term" value="F:magnesium ion binding"/>
    <property type="evidence" value="ECO:0007669"/>
    <property type="project" value="InterPro"/>
</dbReference>
<dbReference type="SUPFAM" id="SSF51621">
    <property type="entry name" value="Phosphoenolpyruvate/pyruvate domain"/>
    <property type="match status" value="1"/>
</dbReference>
<dbReference type="EMBL" id="CP012836">
    <property type="protein sequence ID" value="AMQ56524.1"/>
    <property type="molecule type" value="Genomic_DNA"/>
</dbReference>
<dbReference type="InterPro" id="IPR001697">
    <property type="entry name" value="Pyr_Knase"/>
</dbReference>
<evidence type="ECO:0000256" key="1">
    <source>
        <dbReference type="ARBA" id="ARBA00004997"/>
    </source>
</evidence>
<keyword evidence="8" id="KW-0067">ATP-binding</keyword>
<protein>
    <recommendedName>
        <fullName evidence="3 12">Pyruvate kinase</fullName>
        <ecNumber evidence="3 12">2.7.1.40</ecNumber>
    </recommendedName>
</protein>
<dbReference type="SUPFAM" id="SSF50800">
    <property type="entry name" value="PK beta-barrel domain-like"/>
    <property type="match status" value="1"/>
</dbReference>
<evidence type="ECO:0000256" key="10">
    <source>
        <dbReference type="ARBA" id="ARBA00023152"/>
    </source>
</evidence>
<evidence type="ECO:0000256" key="6">
    <source>
        <dbReference type="ARBA" id="ARBA00022741"/>
    </source>
</evidence>
<comment type="similarity">
    <text evidence="2 12">Belongs to the pyruvate kinase family.</text>
</comment>
<dbReference type="GO" id="GO:0004743">
    <property type="term" value="F:pyruvate kinase activity"/>
    <property type="evidence" value="ECO:0007669"/>
    <property type="project" value="UniProtKB-EC"/>
</dbReference>
<feature type="domain" description="Pyruvate kinase barrel" evidence="13">
    <location>
        <begin position="138"/>
        <end position="443"/>
    </location>
</feature>
<accession>A0A142EN19</accession>
<dbReference type="RefSeq" id="WP_067546212.1">
    <property type="nucleotide sequence ID" value="NZ_CP012836.1"/>
</dbReference>
<dbReference type="OrthoDB" id="9812123at2"/>
<dbReference type="PATRIC" id="fig|1727163.4.peg.1849"/>
<evidence type="ECO:0000256" key="12">
    <source>
        <dbReference type="RuleBase" id="RU000504"/>
    </source>
</evidence>
<keyword evidence="7 12" id="KW-0418">Kinase</keyword>
<name>A0A142EN19_9BACT</name>
<dbReference type="GO" id="GO:0030955">
    <property type="term" value="F:potassium ion binding"/>
    <property type="evidence" value="ECO:0007669"/>
    <property type="project" value="InterPro"/>
</dbReference>
<reference evidence="14 15" key="2">
    <citation type="journal article" date="2016" name="Genome Announc.">
        <title>Complete Genome Sequence of Algoriphagus sp. Strain M8-2, Isolated from a Brackish Lake.</title>
        <authorList>
            <person name="Muraguchi Y."/>
            <person name="Kushimoto K."/>
            <person name="Ohtsubo Y."/>
            <person name="Suzuki T."/>
            <person name="Dohra H."/>
            <person name="Kimbara K."/>
            <person name="Shintani M."/>
        </authorList>
    </citation>
    <scope>NUCLEOTIDE SEQUENCE [LARGE SCALE GENOMIC DNA]</scope>
    <source>
        <strain evidence="14 15">M8-2</strain>
    </source>
</reference>
<evidence type="ECO:0000256" key="11">
    <source>
        <dbReference type="ARBA" id="ARBA00023317"/>
    </source>
</evidence>
<sequence length="488" mass="54581">MSTPLLEQISFELKSLQGSMLEASARFQDRISELAPVNINSARNLIHYLVLRNTAAQDLQYQLHELGLSSLASCESHTLRQIQVTLERLGVEINSPCPCTMTFGAQKIEDGRERLFGPKAADWSNSVMVTFDKSFLDQPEWILRLMQNGMTVARINCAHDDEKTWIQLVQAIRKVSKESGLSCAIHVDLAGPKLRTLLLKKGKSAGRVKLEPGQSLWLSDSGAGFSGKDVVISPQEEGVIGSLKVGERVYMDDGLILCRVEKMTDRGAKLLVERVSTKKFQLKNEKGMNFPDSSLAIPSLTEYDESCLSFVANYADTVGFSFVRMPSDIELLRDKLSKRTDREIPIILKIETREAVEHLPDLLLEGMRSPDFGVMIARGDLAVEVGFERLVEIQEEISWLCEAAHVPVIWATQVLESLHKSGVATRAEITDAGRAALAECIMINKGPHTLEVLRSLREIAHKSRAQKIKNRLIFRPLKIAERFFEVNK</sequence>
<dbReference type="InterPro" id="IPR015806">
    <property type="entry name" value="Pyrv_Knase_insert_dom_sf"/>
</dbReference>
<organism evidence="14 15">
    <name type="scientific">Algoriphagus sanaruensis</name>
    <dbReference type="NCBI Taxonomy" id="1727163"/>
    <lineage>
        <taxon>Bacteria</taxon>
        <taxon>Pseudomonadati</taxon>
        <taxon>Bacteroidota</taxon>
        <taxon>Cytophagia</taxon>
        <taxon>Cytophagales</taxon>
        <taxon>Cyclobacteriaceae</taxon>
        <taxon>Algoriphagus</taxon>
    </lineage>
</organism>
<keyword evidence="6" id="KW-0547">Nucleotide-binding</keyword>
<evidence type="ECO:0000256" key="4">
    <source>
        <dbReference type="ARBA" id="ARBA00022679"/>
    </source>
</evidence>
<keyword evidence="4 12" id="KW-0808">Transferase</keyword>
<dbReference type="Proteomes" id="UP000073816">
    <property type="component" value="Chromosome"/>
</dbReference>
<reference evidence="15" key="1">
    <citation type="submission" date="2015-09" db="EMBL/GenBank/DDBJ databases">
        <title>Complete sequence of Algoriphagus sp. M8-2.</title>
        <authorList>
            <person name="Shintani M."/>
        </authorList>
    </citation>
    <scope>NUCLEOTIDE SEQUENCE [LARGE SCALE GENOMIC DNA]</scope>
    <source>
        <strain evidence="15">M8-2</strain>
    </source>
</reference>
<keyword evidence="5" id="KW-0479">Metal-binding</keyword>
<dbReference type="Gene3D" id="3.20.20.60">
    <property type="entry name" value="Phosphoenolpyruvate-binding domains"/>
    <property type="match status" value="1"/>
</dbReference>
<dbReference type="KEGG" id="alm:AO498_08850"/>
<dbReference type="STRING" id="1727163.AO498_08850"/>
<dbReference type="InterPro" id="IPR015793">
    <property type="entry name" value="Pyrv_Knase_brl"/>
</dbReference>
<evidence type="ECO:0000256" key="8">
    <source>
        <dbReference type="ARBA" id="ARBA00022840"/>
    </source>
</evidence>
<keyword evidence="11 14" id="KW-0670">Pyruvate</keyword>
<comment type="catalytic activity">
    <reaction evidence="12">
        <text>pyruvate + ATP = phosphoenolpyruvate + ADP + H(+)</text>
        <dbReference type="Rhea" id="RHEA:18157"/>
        <dbReference type="ChEBI" id="CHEBI:15361"/>
        <dbReference type="ChEBI" id="CHEBI:15378"/>
        <dbReference type="ChEBI" id="CHEBI:30616"/>
        <dbReference type="ChEBI" id="CHEBI:58702"/>
        <dbReference type="ChEBI" id="CHEBI:456216"/>
        <dbReference type="EC" id="2.7.1.40"/>
    </reaction>
</comment>
<comment type="pathway">
    <text evidence="1 12">Carbohydrate degradation; glycolysis; pyruvate from D-glyceraldehyde 3-phosphate: step 5/5.</text>
</comment>
<dbReference type="PRINTS" id="PR01050">
    <property type="entry name" value="PYRUVTKNASE"/>
</dbReference>